<accession>A0A139AUP5</accession>
<gene>
    <name evidence="9" type="ORF">M427DRAFT_28161</name>
</gene>
<evidence type="ECO:0000256" key="1">
    <source>
        <dbReference type="ARBA" id="ARBA00000707"/>
    </source>
</evidence>
<evidence type="ECO:0000313" key="10">
    <source>
        <dbReference type="Proteomes" id="UP000070544"/>
    </source>
</evidence>
<name>A0A139AUP5_GONPJ</name>
<feature type="region of interest" description="Disordered" evidence="7">
    <location>
        <begin position="454"/>
        <end position="483"/>
    </location>
</feature>
<keyword evidence="10" id="KW-1185">Reference proteome</keyword>
<dbReference type="PROSITE" id="PS50235">
    <property type="entry name" value="USP_3"/>
    <property type="match status" value="1"/>
</dbReference>
<evidence type="ECO:0000256" key="4">
    <source>
        <dbReference type="ARBA" id="ARBA00022801"/>
    </source>
</evidence>
<dbReference type="GO" id="GO:0070628">
    <property type="term" value="F:proteasome binding"/>
    <property type="evidence" value="ECO:0007669"/>
    <property type="project" value="TreeGrafter"/>
</dbReference>
<comment type="catalytic activity">
    <reaction evidence="1 6">
        <text>Thiol-dependent hydrolysis of ester, thioester, amide, peptide and isopeptide bonds formed by the C-terminal Gly of ubiquitin (a 76-residue protein attached to proteins as an intracellular targeting signal).</text>
        <dbReference type="EC" id="3.4.19.12"/>
    </reaction>
</comment>
<dbReference type="InterPro" id="IPR044635">
    <property type="entry name" value="UBP14-like"/>
</dbReference>
<sequence length="887" mass="96398">MHHSLPTPNTSTGGSTDPRPAVLHALRLLCKHQPLLASSVYIPAAARLASARRDDDLELEVATISSLEMAGVGVGDMDMSQASTLVSDIDMAEASQRSARHYDTGVDPRAVMPAPVPMSAPDPRRPIPPRTRQVMWEPTAEPTTSDPYAPFPTYPLLPPAAAPIPASDPDLGSAYALLDVSSNMPADAGLFRSCVAVRLEESPGLRDRVIRAVRVVGTHRGWEWAVRWAEEGCPAIADGEGDGGVWEVPVVVEDVPGDAALLGDVPAGLANLGATCYLNSVLQLLFSLRPVRDGVLDEVYGVDVAGSNGGEGGGSASVEDAEVVQVERVEAEDQPAQDRTGKEARNEVLAMRDRLFLTHTANLFARLIFSQSRAVAPAKELVGIIMQPEVEWVDQHLKSVVGTDGTLQDNGPESSNGQSSSATTDQYSLGMQQDMTEAMDSVNGILEKVLTRSASAQPKPATQHQSDSESSPPPTSSSSSSLTAIAASSAASIFRTISGGKRKRDASVGASRTVTEDVQQGWVKVDPDAASSSAPTTLVQTLFYGTVTQHLSYHPPDAEAPKTATKEESFSHLLVQAHDTLVSSLDAYFGEAQVTYEGDAAARRHVVLARTPPVLTIILNRVQFDAGQGRSWKSNVFTEFPAHLDVGRFEHPWDSRKKVIEKEQELRNEIAMLEIRMKEAGNPEEFEQTLQFVMNDITVPPTIREQNVEGLMQQVHEARRVKEDELKTVWDELSTEDSKYALHAVLLHEGEAMFGHYWIFIHDPSGPFGPRWLKYNDTMVTPVDPAEVFRDRGGNANAYCLVYVRQEEINSIVDVFTRFQEVRDEYVRRFPSIPVSFPDDGAQMDANGPTYGPDLPPNVQALMDPNGDVRMADRDGREMSSGLASEA</sequence>
<dbReference type="GO" id="GO:0043161">
    <property type="term" value="P:proteasome-mediated ubiquitin-dependent protein catabolic process"/>
    <property type="evidence" value="ECO:0007669"/>
    <property type="project" value="InterPro"/>
</dbReference>
<dbReference type="Gene3D" id="3.90.70.10">
    <property type="entry name" value="Cysteine proteinases"/>
    <property type="match status" value="1"/>
</dbReference>
<dbReference type="InterPro" id="IPR028889">
    <property type="entry name" value="USP"/>
</dbReference>
<evidence type="ECO:0000259" key="8">
    <source>
        <dbReference type="PROSITE" id="PS50235"/>
    </source>
</evidence>
<protein>
    <recommendedName>
        <fullName evidence="6">Ubiquitin carboxyl-terminal hydrolase</fullName>
        <ecNumber evidence="6">3.4.19.12</ecNumber>
    </recommendedName>
</protein>
<evidence type="ECO:0000256" key="7">
    <source>
        <dbReference type="SAM" id="MobiDB-lite"/>
    </source>
</evidence>
<keyword evidence="4 6" id="KW-0378">Hydrolase</keyword>
<dbReference type="GO" id="GO:0004843">
    <property type="term" value="F:cysteine-type deubiquitinase activity"/>
    <property type="evidence" value="ECO:0007669"/>
    <property type="project" value="UniProtKB-UniRule"/>
</dbReference>
<dbReference type="EC" id="3.4.19.12" evidence="6"/>
<dbReference type="EMBL" id="KQ965735">
    <property type="protein sequence ID" value="KXS20438.1"/>
    <property type="molecule type" value="Genomic_DNA"/>
</dbReference>
<organism evidence="9 10">
    <name type="scientific">Gonapodya prolifera (strain JEL478)</name>
    <name type="common">Monoblepharis prolifera</name>
    <dbReference type="NCBI Taxonomy" id="1344416"/>
    <lineage>
        <taxon>Eukaryota</taxon>
        <taxon>Fungi</taxon>
        <taxon>Fungi incertae sedis</taxon>
        <taxon>Chytridiomycota</taxon>
        <taxon>Chytridiomycota incertae sedis</taxon>
        <taxon>Monoblepharidomycetes</taxon>
        <taxon>Monoblepharidales</taxon>
        <taxon>Gonapodyaceae</taxon>
        <taxon>Gonapodya</taxon>
    </lineage>
</organism>
<dbReference type="GO" id="GO:0016579">
    <property type="term" value="P:protein deubiquitination"/>
    <property type="evidence" value="ECO:0007669"/>
    <property type="project" value="InterPro"/>
</dbReference>
<dbReference type="InterPro" id="IPR018200">
    <property type="entry name" value="USP_CS"/>
</dbReference>
<feature type="region of interest" description="Disordered" evidence="7">
    <location>
        <begin position="868"/>
        <end position="887"/>
    </location>
</feature>
<dbReference type="SUPFAM" id="SSF54001">
    <property type="entry name" value="Cysteine proteinases"/>
    <property type="match status" value="1"/>
</dbReference>
<proteinExistence type="inferred from homology"/>
<feature type="region of interest" description="Disordered" evidence="7">
    <location>
        <begin position="99"/>
        <end position="129"/>
    </location>
</feature>
<reference evidence="9 10" key="1">
    <citation type="journal article" date="2015" name="Genome Biol. Evol.">
        <title>Phylogenomic analyses indicate that early fungi evolved digesting cell walls of algal ancestors of land plants.</title>
        <authorList>
            <person name="Chang Y."/>
            <person name="Wang S."/>
            <person name="Sekimoto S."/>
            <person name="Aerts A.L."/>
            <person name="Choi C."/>
            <person name="Clum A."/>
            <person name="LaButti K.M."/>
            <person name="Lindquist E.A."/>
            <person name="Yee Ngan C."/>
            <person name="Ohm R.A."/>
            <person name="Salamov A.A."/>
            <person name="Grigoriev I.V."/>
            <person name="Spatafora J.W."/>
            <person name="Berbee M.L."/>
        </authorList>
    </citation>
    <scope>NUCLEOTIDE SEQUENCE [LARGE SCALE GENOMIC DNA]</scope>
    <source>
        <strain evidence="9 10">JEL478</strain>
    </source>
</reference>
<feature type="compositionally biased region" description="Polar residues" evidence="7">
    <location>
        <begin position="405"/>
        <end position="424"/>
    </location>
</feature>
<keyword evidence="5 6" id="KW-0788">Thiol protease</keyword>
<comment type="similarity">
    <text evidence="6">Belongs to the peptidase C19 family.</text>
</comment>
<dbReference type="Proteomes" id="UP000070544">
    <property type="component" value="Unassembled WGS sequence"/>
</dbReference>
<keyword evidence="3 6" id="KW-0833">Ubl conjugation pathway</keyword>
<evidence type="ECO:0000313" key="9">
    <source>
        <dbReference type="EMBL" id="KXS20438.1"/>
    </source>
</evidence>
<dbReference type="STRING" id="1344416.A0A139AUP5"/>
<dbReference type="GO" id="GO:0061136">
    <property type="term" value="P:regulation of proteasomal protein catabolic process"/>
    <property type="evidence" value="ECO:0007669"/>
    <property type="project" value="TreeGrafter"/>
</dbReference>
<feature type="compositionally biased region" description="Polar residues" evidence="7">
    <location>
        <begin position="454"/>
        <end position="465"/>
    </location>
</feature>
<dbReference type="OrthoDB" id="2420415at2759"/>
<dbReference type="PROSITE" id="PS00973">
    <property type="entry name" value="USP_2"/>
    <property type="match status" value="1"/>
</dbReference>
<dbReference type="PANTHER" id="PTHR43982:SF6">
    <property type="entry name" value="UBIQUITIN CARBOXYL-TERMINAL HYDROLASE 2-RELATED"/>
    <property type="match status" value="1"/>
</dbReference>
<keyword evidence="2 6" id="KW-0645">Protease</keyword>
<dbReference type="AlphaFoldDB" id="A0A139AUP5"/>
<dbReference type="PROSITE" id="PS00972">
    <property type="entry name" value="USP_1"/>
    <property type="match status" value="1"/>
</dbReference>
<evidence type="ECO:0000256" key="2">
    <source>
        <dbReference type="ARBA" id="ARBA00022670"/>
    </source>
</evidence>
<feature type="region of interest" description="Disordered" evidence="7">
    <location>
        <begin position="403"/>
        <end position="424"/>
    </location>
</feature>
<dbReference type="PANTHER" id="PTHR43982">
    <property type="entry name" value="UBIQUITIN CARBOXYL-TERMINAL HYDROLASE"/>
    <property type="match status" value="1"/>
</dbReference>
<evidence type="ECO:0000256" key="5">
    <source>
        <dbReference type="ARBA" id="ARBA00022807"/>
    </source>
</evidence>
<dbReference type="InterPro" id="IPR001394">
    <property type="entry name" value="Peptidase_C19_UCH"/>
</dbReference>
<feature type="domain" description="USP" evidence="8">
    <location>
        <begin position="267"/>
        <end position="806"/>
    </location>
</feature>
<dbReference type="Pfam" id="PF00443">
    <property type="entry name" value="UCH"/>
    <property type="match status" value="1"/>
</dbReference>
<evidence type="ECO:0000256" key="3">
    <source>
        <dbReference type="ARBA" id="ARBA00022786"/>
    </source>
</evidence>
<dbReference type="InterPro" id="IPR038765">
    <property type="entry name" value="Papain-like_cys_pep_sf"/>
</dbReference>
<evidence type="ECO:0000256" key="6">
    <source>
        <dbReference type="RuleBase" id="RU366025"/>
    </source>
</evidence>